<dbReference type="AlphaFoldDB" id="A0A449AHN3"/>
<dbReference type="Gene3D" id="1.20.1740.10">
    <property type="entry name" value="Amino acid/polyamine transporter I"/>
    <property type="match status" value="1"/>
</dbReference>
<evidence type="ECO:0000256" key="2">
    <source>
        <dbReference type="ARBA" id="ARBA00022692"/>
    </source>
</evidence>
<dbReference type="InterPro" id="IPR002293">
    <property type="entry name" value="AA/rel_permease1"/>
</dbReference>
<comment type="subcellular location">
    <subcellularLocation>
        <location evidence="1">Membrane</location>
        <topology evidence="1">Multi-pass membrane protein</topology>
    </subcellularLocation>
</comment>
<dbReference type="PANTHER" id="PTHR11785">
    <property type="entry name" value="AMINO ACID TRANSPORTER"/>
    <property type="match status" value="1"/>
</dbReference>
<evidence type="ECO:0000256" key="3">
    <source>
        <dbReference type="ARBA" id="ARBA00022989"/>
    </source>
</evidence>
<feature type="transmembrane region" description="Helical" evidence="5">
    <location>
        <begin position="457"/>
        <end position="477"/>
    </location>
</feature>
<evidence type="ECO:0000256" key="4">
    <source>
        <dbReference type="ARBA" id="ARBA00023136"/>
    </source>
</evidence>
<dbReference type="PIRSF" id="PIRSF006060">
    <property type="entry name" value="AA_transporter"/>
    <property type="match status" value="1"/>
</dbReference>
<keyword evidence="2 5" id="KW-0812">Transmembrane</keyword>
<feature type="transmembrane region" description="Helical" evidence="5">
    <location>
        <begin position="333"/>
        <end position="357"/>
    </location>
</feature>
<feature type="transmembrane region" description="Helical" evidence="5">
    <location>
        <begin position="98"/>
        <end position="121"/>
    </location>
</feature>
<dbReference type="InterPro" id="IPR050598">
    <property type="entry name" value="AminoAcid_Transporter"/>
</dbReference>
<reference evidence="6 7" key="1">
    <citation type="submission" date="2019-01" db="EMBL/GenBank/DDBJ databases">
        <authorList>
            <consortium name="Pathogen Informatics"/>
        </authorList>
    </citation>
    <scope>NUCLEOTIDE SEQUENCE [LARGE SCALE GENOMIC DNA]</scope>
    <source>
        <strain evidence="6 7">NCTC10142</strain>
        <plasmid evidence="7">13</plasmid>
    </source>
</reference>
<dbReference type="Pfam" id="PF13520">
    <property type="entry name" value="AA_permease_2"/>
    <property type="match status" value="1"/>
</dbReference>
<feature type="transmembrane region" description="Helical" evidence="5">
    <location>
        <begin position="283"/>
        <end position="307"/>
    </location>
</feature>
<dbReference type="Proteomes" id="UP000289506">
    <property type="component" value="Plasmid 13"/>
</dbReference>
<gene>
    <name evidence="6" type="primary">steT_1</name>
    <name evidence="6" type="ORF">NCTC10142_00234</name>
</gene>
<dbReference type="RefSeq" id="WP_129720463.1">
    <property type="nucleotide sequence ID" value="NZ_LR214986.1"/>
</dbReference>
<feature type="transmembrane region" description="Helical" evidence="5">
    <location>
        <begin position="133"/>
        <end position="154"/>
    </location>
</feature>
<evidence type="ECO:0000313" key="7">
    <source>
        <dbReference type="Proteomes" id="UP000289506"/>
    </source>
</evidence>
<accession>A0A449AHN3</accession>
<feature type="transmembrane region" description="Helical" evidence="5">
    <location>
        <begin position="161"/>
        <end position="183"/>
    </location>
</feature>
<name>A0A449AHN3_9BACT</name>
<feature type="transmembrane region" description="Helical" evidence="5">
    <location>
        <begin position="203"/>
        <end position="228"/>
    </location>
</feature>
<feature type="transmembrane region" description="Helical" evidence="5">
    <location>
        <begin position="40"/>
        <end position="62"/>
    </location>
</feature>
<dbReference type="EMBL" id="LR214986">
    <property type="protein sequence ID" value="VEU64490.1"/>
    <property type="molecule type" value="Genomic_DNA"/>
</dbReference>
<dbReference type="PANTHER" id="PTHR11785:SF512">
    <property type="entry name" value="SOBREMESA, ISOFORM B"/>
    <property type="match status" value="1"/>
</dbReference>
<proteinExistence type="predicted"/>
<keyword evidence="6" id="KW-0614">Plasmid</keyword>
<dbReference type="GO" id="GO:0016020">
    <property type="term" value="C:membrane"/>
    <property type="evidence" value="ECO:0007669"/>
    <property type="project" value="UniProtKB-SubCell"/>
</dbReference>
<organism evidence="6 7">
    <name type="scientific">Mycoplasmopsis cynos</name>
    <dbReference type="NCBI Taxonomy" id="171284"/>
    <lineage>
        <taxon>Bacteria</taxon>
        <taxon>Bacillati</taxon>
        <taxon>Mycoplasmatota</taxon>
        <taxon>Mycoplasmoidales</taxon>
        <taxon>Metamycoplasmataceae</taxon>
        <taxon>Mycoplasmopsis</taxon>
    </lineage>
</organism>
<feature type="transmembrane region" description="Helical" evidence="5">
    <location>
        <begin position="7"/>
        <end position="28"/>
    </location>
</feature>
<keyword evidence="4 5" id="KW-0472">Membrane</keyword>
<feature type="transmembrane region" description="Helical" evidence="5">
    <location>
        <begin position="369"/>
        <end position="388"/>
    </location>
</feature>
<feature type="transmembrane region" description="Helical" evidence="5">
    <location>
        <begin position="400"/>
        <end position="424"/>
    </location>
</feature>
<evidence type="ECO:0000256" key="1">
    <source>
        <dbReference type="ARBA" id="ARBA00004141"/>
    </source>
</evidence>
<sequence>MNKERKIGLFLSMAMIIGSVVGIGIFFKNASISNAVSGDGLSWLIAWILGGIISISAAISFAEIGSFKDGRLSGLSNWVFKVTKNKHLAYHTSISYTIFYWGILNAIIGIFASEALFYFFVLVNVVEYNSIKIWMHVIVGFVLTSFFIGLNFVSVKISSKFQFIISIIKFIPLIFALIIGIIFPNTHYVENAGNGFLKNAFTVKGIIVALPAILFSYDAFLISGSITNKTKNPTKTLPRAILLGMIIIVILYSLISISSILHSQGVVHNLISDVFPKEYSNKISAIIMFFIFLSALGVINGLTSAFINELQMLVKNKLLFGSKRLLHKFKEEVVFIIYLSIIKIFYLLTIILPSILLNTDVIIDAISNFPTVFFFIVYGTLIFSYLLNRNKISETKKINNALFYVFSIIAIFGIILMEGAYLYLQFEAISTIKENPFGWGVFWGGEGSKLISSWTPLVIYLVMLFYFILVPWINYYLEKKIFKFNLIKEVDFNEIEICNATHMK</sequence>
<protein>
    <submittedName>
        <fullName evidence="6">Serine/threonine exchanger SteT</fullName>
    </submittedName>
</protein>
<keyword evidence="3 5" id="KW-1133">Transmembrane helix</keyword>
<evidence type="ECO:0000256" key="5">
    <source>
        <dbReference type="SAM" id="Phobius"/>
    </source>
</evidence>
<feature type="transmembrane region" description="Helical" evidence="5">
    <location>
        <begin position="240"/>
        <end position="263"/>
    </location>
</feature>
<evidence type="ECO:0000313" key="6">
    <source>
        <dbReference type="EMBL" id="VEU64490.1"/>
    </source>
</evidence>
<dbReference type="GO" id="GO:0015179">
    <property type="term" value="F:L-amino acid transmembrane transporter activity"/>
    <property type="evidence" value="ECO:0007669"/>
    <property type="project" value="TreeGrafter"/>
</dbReference>
<geneLocation type="plasmid" evidence="6 7">
    <name>13</name>
</geneLocation>